<dbReference type="Proteomes" id="UP000276133">
    <property type="component" value="Unassembled WGS sequence"/>
</dbReference>
<comment type="caution">
    <text evidence="1">The sequence shown here is derived from an EMBL/GenBank/DDBJ whole genome shotgun (WGS) entry which is preliminary data.</text>
</comment>
<name>A0A3M7P877_BRAPC</name>
<protein>
    <submittedName>
        <fullName evidence="1">Uncharacterized protein</fullName>
    </submittedName>
</protein>
<evidence type="ECO:0000313" key="1">
    <source>
        <dbReference type="EMBL" id="RMZ95258.1"/>
    </source>
</evidence>
<sequence length="77" mass="8923">MSEDELIRKKTKKNINEDNSKVVNKKLRAFCTALHIISRLLQASDTKFNIWAGTFLKNLNAISRPILNQINNLFESY</sequence>
<dbReference type="AlphaFoldDB" id="A0A3M7P877"/>
<dbReference type="EMBL" id="REGN01012482">
    <property type="protein sequence ID" value="RMZ95258.1"/>
    <property type="molecule type" value="Genomic_DNA"/>
</dbReference>
<accession>A0A3M7P877</accession>
<evidence type="ECO:0000313" key="2">
    <source>
        <dbReference type="Proteomes" id="UP000276133"/>
    </source>
</evidence>
<organism evidence="1 2">
    <name type="scientific">Brachionus plicatilis</name>
    <name type="common">Marine rotifer</name>
    <name type="synonym">Brachionus muelleri</name>
    <dbReference type="NCBI Taxonomy" id="10195"/>
    <lineage>
        <taxon>Eukaryota</taxon>
        <taxon>Metazoa</taxon>
        <taxon>Spiralia</taxon>
        <taxon>Gnathifera</taxon>
        <taxon>Rotifera</taxon>
        <taxon>Eurotatoria</taxon>
        <taxon>Monogononta</taxon>
        <taxon>Pseudotrocha</taxon>
        <taxon>Ploima</taxon>
        <taxon>Brachionidae</taxon>
        <taxon>Brachionus</taxon>
    </lineage>
</organism>
<proteinExistence type="predicted"/>
<keyword evidence="2" id="KW-1185">Reference proteome</keyword>
<reference evidence="1 2" key="1">
    <citation type="journal article" date="2018" name="Sci. Rep.">
        <title>Genomic signatures of local adaptation to the degree of environmental predictability in rotifers.</title>
        <authorList>
            <person name="Franch-Gras L."/>
            <person name="Hahn C."/>
            <person name="Garcia-Roger E.M."/>
            <person name="Carmona M.J."/>
            <person name="Serra M."/>
            <person name="Gomez A."/>
        </authorList>
    </citation>
    <scope>NUCLEOTIDE SEQUENCE [LARGE SCALE GENOMIC DNA]</scope>
    <source>
        <strain evidence="1">HYR1</strain>
    </source>
</reference>
<gene>
    <name evidence="1" type="ORF">BpHYR1_018192</name>
</gene>